<dbReference type="EMBL" id="JAKWBL010000001">
    <property type="protein sequence ID" value="MCH5597189.1"/>
    <property type="molecule type" value="Genomic_DNA"/>
</dbReference>
<reference evidence="1 2" key="1">
    <citation type="submission" date="2022-02" db="EMBL/GenBank/DDBJ databases">
        <authorList>
            <person name="Min J."/>
        </authorList>
    </citation>
    <scope>NUCLEOTIDE SEQUENCE [LARGE SCALE GENOMIC DNA]</scope>
    <source>
        <strain evidence="1 2">GR10-1</strain>
    </source>
</reference>
<dbReference type="SUPFAM" id="SSF53649">
    <property type="entry name" value="Alkaline phosphatase-like"/>
    <property type="match status" value="1"/>
</dbReference>
<evidence type="ECO:0000313" key="1">
    <source>
        <dbReference type="EMBL" id="MCH5597189.1"/>
    </source>
</evidence>
<dbReference type="Gene3D" id="3.40.720.10">
    <property type="entry name" value="Alkaline Phosphatase, subunit A"/>
    <property type="match status" value="1"/>
</dbReference>
<name>A0ABS9SFQ4_9BACT</name>
<proteinExistence type="predicted"/>
<dbReference type="InterPro" id="IPR017850">
    <property type="entry name" value="Alkaline_phosphatase_core_sf"/>
</dbReference>
<organism evidence="1 2">
    <name type="scientific">Niabella ginsengisoli</name>
    <dbReference type="NCBI Taxonomy" id="522298"/>
    <lineage>
        <taxon>Bacteria</taxon>
        <taxon>Pseudomonadati</taxon>
        <taxon>Bacteroidota</taxon>
        <taxon>Chitinophagia</taxon>
        <taxon>Chitinophagales</taxon>
        <taxon>Chitinophagaceae</taxon>
        <taxon>Niabella</taxon>
    </lineage>
</organism>
<gene>
    <name evidence="1" type="ORF">MKP09_04345</name>
</gene>
<protein>
    <submittedName>
        <fullName evidence="1">Uncharacterized protein</fullName>
    </submittedName>
</protein>
<keyword evidence="2" id="KW-1185">Reference proteome</keyword>
<evidence type="ECO:0000313" key="2">
    <source>
        <dbReference type="Proteomes" id="UP001202248"/>
    </source>
</evidence>
<comment type="caution">
    <text evidence="1">The sequence shown here is derived from an EMBL/GenBank/DDBJ whole genome shotgun (WGS) entry which is preliminary data.</text>
</comment>
<dbReference type="Proteomes" id="UP001202248">
    <property type="component" value="Unassembled WGS sequence"/>
</dbReference>
<dbReference type="RefSeq" id="WP_240826593.1">
    <property type="nucleotide sequence ID" value="NZ_JAKWBL010000001.1"/>
</dbReference>
<sequence length="45" mass="4780">MGWGIKPGKSNREVYMTDIAPTLAGLLHIQMPSGCVGKAIPEITP</sequence>
<accession>A0ABS9SFQ4</accession>